<gene>
    <name evidence="1" type="ORF">LCGC14_2852260</name>
</gene>
<accession>A0A0F8YUW8</accession>
<sequence>QAVRYAEIVMKRPSQEKFLLGWIRRAIS</sequence>
<reference evidence="1" key="1">
    <citation type="journal article" date="2015" name="Nature">
        <title>Complex archaea that bridge the gap between prokaryotes and eukaryotes.</title>
        <authorList>
            <person name="Spang A."/>
            <person name="Saw J.H."/>
            <person name="Jorgensen S.L."/>
            <person name="Zaremba-Niedzwiedzka K."/>
            <person name="Martijn J."/>
            <person name="Lind A.E."/>
            <person name="van Eijk R."/>
            <person name="Schleper C."/>
            <person name="Guy L."/>
            <person name="Ettema T.J."/>
        </authorList>
    </citation>
    <scope>NUCLEOTIDE SEQUENCE</scope>
</reference>
<proteinExistence type="predicted"/>
<dbReference type="AlphaFoldDB" id="A0A0F8YUW8"/>
<name>A0A0F8YUW8_9ZZZZ</name>
<dbReference type="EMBL" id="LAZR01054893">
    <property type="protein sequence ID" value="KKK77570.1"/>
    <property type="molecule type" value="Genomic_DNA"/>
</dbReference>
<comment type="caution">
    <text evidence="1">The sequence shown here is derived from an EMBL/GenBank/DDBJ whole genome shotgun (WGS) entry which is preliminary data.</text>
</comment>
<organism evidence="1">
    <name type="scientific">marine sediment metagenome</name>
    <dbReference type="NCBI Taxonomy" id="412755"/>
    <lineage>
        <taxon>unclassified sequences</taxon>
        <taxon>metagenomes</taxon>
        <taxon>ecological metagenomes</taxon>
    </lineage>
</organism>
<feature type="non-terminal residue" evidence="1">
    <location>
        <position position="1"/>
    </location>
</feature>
<evidence type="ECO:0000313" key="1">
    <source>
        <dbReference type="EMBL" id="KKK77570.1"/>
    </source>
</evidence>
<protein>
    <recommendedName>
        <fullName evidence="2">Peptidoglycan binding domain-containing protein</fullName>
    </recommendedName>
</protein>
<evidence type="ECO:0008006" key="2">
    <source>
        <dbReference type="Google" id="ProtNLM"/>
    </source>
</evidence>